<gene>
    <name evidence="5" type="ORF">LZ495_12090</name>
</gene>
<evidence type="ECO:0000313" key="6">
    <source>
        <dbReference type="Proteomes" id="UP001165378"/>
    </source>
</evidence>
<dbReference type="InterPro" id="IPR003593">
    <property type="entry name" value="AAA+_ATPase"/>
</dbReference>
<evidence type="ECO:0000256" key="1">
    <source>
        <dbReference type="ARBA" id="ARBA00022448"/>
    </source>
</evidence>
<keyword evidence="6" id="KW-1185">Reference proteome</keyword>
<evidence type="ECO:0000259" key="4">
    <source>
        <dbReference type="PROSITE" id="PS50893"/>
    </source>
</evidence>
<dbReference type="PANTHER" id="PTHR45772:SF9">
    <property type="entry name" value="CONSERVED COMPONENT OF ABC TRANSPORTER FOR NATURAL AMINO ACIDS"/>
    <property type="match status" value="1"/>
</dbReference>
<dbReference type="GO" id="GO:0005886">
    <property type="term" value="C:plasma membrane"/>
    <property type="evidence" value="ECO:0007669"/>
    <property type="project" value="TreeGrafter"/>
</dbReference>
<evidence type="ECO:0000313" key="5">
    <source>
        <dbReference type="EMBL" id="MCF2527955.1"/>
    </source>
</evidence>
<dbReference type="PANTHER" id="PTHR45772">
    <property type="entry name" value="CONSERVED COMPONENT OF ABC TRANSPORTER FOR NATURAL AMINO ACIDS-RELATED"/>
    <property type="match status" value="1"/>
</dbReference>
<dbReference type="PROSITE" id="PS50893">
    <property type="entry name" value="ABC_TRANSPORTER_2"/>
    <property type="match status" value="1"/>
</dbReference>
<dbReference type="InterPro" id="IPR032823">
    <property type="entry name" value="BCA_ABC_TP_C"/>
</dbReference>
<accession>A0AA41U034</accession>
<feature type="domain" description="ABC transporter" evidence="4">
    <location>
        <begin position="6"/>
        <end position="247"/>
    </location>
</feature>
<dbReference type="RefSeq" id="WP_235052120.1">
    <property type="nucleotide sequence ID" value="NZ_JAKFHA010000005.1"/>
</dbReference>
<proteinExistence type="predicted"/>
<protein>
    <submittedName>
        <fullName evidence="5">ABC transporter ATP-binding protein</fullName>
    </submittedName>
</protein>
<dbReference type="EMBL" id="JAKFHA010000005">
    <property type="protein sequence ID" value="MCF2527955.1"/>
    <property type="molecule type" value="Genomic_DNA"/>
</dbReference>
<dbReference type="SUPFAM" id="SSF52540">
    <property type="entry name" value="P-loop containing nucleoside triphosphate hydrolases"/>
    <property type="match status" value="1"/>
</dbReference>
<evidence type="ECO:0000256" key="3">
    <source>
        <dbReference type="ARBA" id="ARBA00022840"/>
    </source>
</evidence>
<keyword evidence="1" id="KW-0813">Transport</keyword>
<reference evidence="5" key="1">
    <citation type="submission" date="2022-01" db="EMBL/GenBank/DDBJ databases">
        <title>Genome-Based Taxonomic Classification of the Phylum Actinobacteria.</title>
        <authorList>
            <person name="Gao Y."/>
        </authorList>
    </citation>
    <scope>NUCLEOTIDE SEQUENCE</scope>
    <source>
        <strain evidence="5">KLBMP 8922</strain>
    </source>
</reference>
<sequence length="251" mass="26981">MTDYAIAGRNLTMQFGTFRANDDITLAVPAGERRALIGPNGAGKSTLFNLLAGQLRPTSGTVTLLGRDVTRVPAHRRARLGLARTFQLTDLLDELTVRENVQLTLAAQSSAHRVFWRPLGSVGTLAAEADAVLAQWDLGDFGDRLVRELAYGQQRILEIALAMSRNPQVLLLDEPTAGLSPADARKLTGLVAALPRTITVVMIEHDMEVAFTLSDQVSVLQQGRVIAAGTPDEVATDNRVLEAYLGEAADA</sequence>
<keyword evidence="2" id="KW-0547">Nucleotide-binding</keyword>
<comment type="caution">
    <text evidence="5">The sequence shown here is derived from an EMBL/GenBank/DDBJ whole genome shotgun (WGS) entry which is preliminary data.</text>
</comment>
<dbReference type="Pfam" id="PF00005">
    <property type="entry name" value="ABC_tran"/>
    <property type="match status" value="1"/>
</dbReference>
<evidence type="ECO:0000256" key="2">
    <source>
        <dbReference type="ARBA" id="ARBA00022741"/>
    </source>
</evidence>
<name>A0AA41U034_9ACTN</name>
<dbReference type="GO" id="GO:0016887">
    <property type="term" value="F:ATP hydrolysis activity"/>
    <property type="evidence" value="ECO:0007669"/>
    <property type="project" value="InterPro"/>
</dbReference>
<dbReference type="Gene3D" id="3.40.50.300">
    <property type="entry name" value="P-loop containing nucleotide triphosphate hydrolases"/>
    <property type="match status" value="1"/>
</dbReference>
<dbReference type="InterPro" id="IPR051120">
    <property type="entry name" value="ABC_AA/LPS_Transport"/>
</dbReference>
<dbReference type="Pfam" id="PF12399">
    <property type="entry name" value="BCA_ABC_TP_C"/>
    <property type="match status" value="1"/>
</dbReference>
<dbReference type="AlphaFoldDB" id="A0AA41U034"/>
<keyword evidence="3 5" id="KW-0067">ATP-binding</keyword>
<organism evidence="5 6">
    <name type="scientific">Yinghuangia soli</name>
    <dbReference type="NCBI Taxonomy" id="2908204"/>
    <lineage>
        <taxon>Bacteria</taxon>
        <taxon>Bacillati</taxon>
        <taxon>Actinomycetota</taxon>
        <taxon>Actinomycetes</taxon>
        <taxon>Kitasatosporales</taxon>
        <taxon>Streptomycetaceae</taxon>
        <taxon>Yinghuangia</taxon>
    </lineage>
</organism>
<dbReference type="Proteomes" id="UP001165378">
    <property type="component" value="Unassembled WGS sequence"/>
</dbReference>
<dbReference type="CDD" id="cd03219">
    <property type="entry name" value="ABC_Mj1267_LivG_branched"/>
    <property type="match status" value="1"/>
</dbReference>
<dbReference type="InterPro" id="IPR027417">
    <property type="entry name" value="P-loop_NTPase"/>
</dbReference>
<dbReference type="GO" id="GO:0005524">
    <property type="term" value="F:ATP binding"/>
    <property type="evidence" value="ECO:0007669"/>
    <property type="project" value="UniProtKB-KW"/>
</dbReference>
<dbReference type="SMART" id="SM00382">
    <property type="entry name" value="AAA"/>
    <property type="match status" value="1"/>
</dbReference>
<dbReference type="InterPro" id="IPR003439">
    <property type="entry name" value="ABC_transporter-like_ATP-bd"/>
</dbReference>